<organism evidence="3 4">
    <name type="scientific">Cucumis melo var. makuwa</name>
    <name type="common">Oriental melon</name>
    <dbReference type="NCBI Taxonomy" id="1194695"/>
    <lineage>
        <taxon>Eukaryota</taxon>
        <taxon>Viridiplantae</taxon>
        <taxon>Streptophyta</taxon>
        <taxon>Embryophyta</taxon>
        <taxon>Tracheophyta</taxon>
        <taxon>Spermatophyta</taxon>
        <taxon>Magnoliopsida</taxon>
        <taxon>eudicotyledons</taxon>
        <taxon>Gunneridae</taxon>
        <taxon>Pentapetalae</taxon>
        <taxon>rosids</taxon>
        <taxon>fabids</taxon>
        <taxon>Cucurbitales</taxon>
        <taxon>Cucurbitaceae</taxon>
        <taxon>Benincaseae</taxon>
        <taxon>Cucumis</taxon>
    </lineage>
</organism>
<evidence type="ECO:0000313" key="3">
    <source>
        <dbReference type="EMBL" id="TYK16387.1"/>
    </source>
</evidence>
<keyword evidence="1" id="KW-1133">Transmembrane helix</keyword>
<name>A0A5D3CWW3_CUCMM</name>
<dbReference type="Pfam" id="PF07727">
    <property type="entry name" value="RVT_2"/>
    <property type="match status" value="1"/>
</dbReference>
<accession>A0A5D3CWW3</accession>
<dbReference type="InterPro" id="IPR043502">
    <property type="entry name" value="DNA/RNA_pol_sf"/>
</dbReference>
<gene>
    <name evidence="3" type="ORF">E5676_scaffold21G001810</name>
</gene>
<feature type="domain" description="Reverse transcriptase Ty1/copia-type" evidence="2">
    <location>
        <begin position="2"/>
        <end position="143"/>
    </location>
</feature>
<sequence length="292" mass="33028">MKPPPNTSPPPHKVYLLHRALYGVKQAPRAWFATFGSTITQVGFTSSHHDTTLFTRHTPQGIVLLLLYVDDMIITGNDAQVISNLQHYLSQHFEIKDLGFFNYFIDIEFSRCSNGYLLSKAKYVSDLLVRSGLTDFNTTSTPLDPNVHLNPYGGVPIEDVSLYQQLVGGLIYLIATRPDITYAIHIGNFVVWTSLFFSILPRVSSYFDADWARDPTDRCSTTVLNQNIVLLMMLPLNSYGFVDFFLIWVFPNKIPPFFIVKIVVPSRLPTMTSFISVQSTSKMTITLFVIIS</sequence>
<dbReference type="Proteomes" id="UP000321947">
    <property type="component" value="Unassembled WGS sequence"/>
</dbReference>
<evidence type="ECO:0000259" key="2">
    <source>
        <dbReference type="Pfam" id="PF07727"/>
    </source>
</evidence>
<feature type="transmembrane region" description="Helical" evidence="1">
    <location>
        <begin position="228"/>
        <end position="250"/>
    </location>
</feature>
<dbReference type="PANTHER" id="PTHR11439:SF461">
    <property type="entry name" value="OS10G0432200 PROTEIN"/>
    <property type="match status" value="1"/>
</dbReference>
<evidence type="ECO:0000313" key="4">
    <source>
        <dbReference type="Proteomes" id="UP000321947"/>
    </source>
</evidence>
<evidence type="ECO:0000256" key="1">
    <source>
        <dbReference type="SAM" id="Phobius"/>
    </source>
</evidence>
<reference evidence="3 4" key="1">
    <citation type="submission" date="2019-08" db="EMBL/GenBank/DDBJ databases">
        <title>Draft genome sequences of two oriental melons (Cucumis melo L. var makuwa).</title>
        <authorList>
            <person name="Kwon S.-Y."/>
        </authorList>
    </citation>
    <scope>NUCLEOTIDE SEQUENCE [LARGE SCALE GENOMIC DNA]</scope>
    <source>
        <strain evidence="4">cv. Chang Bougi</strain>
        <tissue evidence="3">Leaf</tissue>
    </source>
</reference>
<comment type="caution">
    <text evidence="3">The sequence shown here is derived from an EMBL/GenBank/DDBJ whole genome shotgun (WGS) entry which is preliminary data.</text>
</comment>
<proteinExistence type="predicted"/>
<dbReference type="EMBL" id="SSTD01008307">
    <property type="protein sequence ID" value="TYK16387.1"/>
    <property type="molecule type" value="Genomic_DNA"/>
</dbReference>
<dbReference type="AlphaFoldDB" id="A0A5D3CWW3"/>
<dbReference type="PANTHER" id="PTHR11439">
    <property type="entry name" value="GAG-POL-RELATED RETROTRANSPOSON"/>
    <property type="match status" value="1"/>
</dbReference>
<dbReference type="SUPFAM" id="SSF56672">
    <property type="entry name" value="DNA/RNA polymerases"/>
    <property type="match status" value="1"/>
</dbReference>
<protein>
    <submittedName>
        <fullName evidence="3">Putative mitochondrial protein</fullName>
    </submittedName>
</protein>
<keyword evidence="1" id="KW-0812">Transmembrane</keyword>
<dbReference type="InterPro" id="IPR013103">
    <property type="entry name" value="RVT_2"/>
</dbReference>
<keyword evidence="1" id="KW-0472">Membrane</keyword>